<reference evidence="9" key="1">
    <citation type="submission" date="2015-05" db="UniProtKB">
        <authorList>
            <consortium name="EnsemblMetazoa"/>
        </authorList>
    </citation>
    <scope>IDENTIFICATION</scope>
</reference>
<evidence type="ECO:0000313" key="9">
    <source>
        <dbReference type="EnsemblMetazoa" id="RPRC003247-PA"/>
    </source>
</evidence>
<feature type="binding site" evidence="6">
    <location>
        <position position="158"/>
    </location>
    <ligand>
        <name>Zn(2+)</name>
        <dbReference type="ChEBI" id="CHEBI:29105"/>
        <note>catalytic</note>
    </ligand>
</feature>
<feature type="binding site" evidence="6">
    <location>
        <position position="162"/>
    </location>
    <ligand>
        <name>Zn(2+)</name>
        <dbReference type="ChEBI" id="CHEBI:29105"/>
        <note>catalytic</note>
    </ligand>
</feature>
<dbReference type="InterPro" id="IPR024079">
    <property type="entry name" value="MetalloPept_cat_dom_sf"/>
</dbReference>
<evidence type="ECO:0000256" key="2">
    <source>
        <dbReference type="ARBA" id="ARBA00022723"/>
    </source>
</evidence>
<comment type="caution">
    <text evidence="6">Lacks conserved residue(s) required for the propagation of feature annotation.</text>
</comment>
<dbReference type="EC" id="3.4.24.-" evidence="7"/>
<dbReference type="InParanoid" id="T1HGS4"/>
<accession>T1HGS4</accession>
<evidence type="ECO:0000256" key="8">
    <source>
        <dbReference type="SAM" id="MobiDB-lite"/>
    </source>
</evidence>
<protein>
    <recommendedName>
        <fullName evidence="7">Metalloendopeptidase</fullName>
        <ecNumber evidence="7">3.4.24.-</ecNumber>
    </recommendedName>
</protein>
<dbReference type="GO" id="GO:0004222">
    <property type="term" value="F:metalloendopeptidase activity"/>
    <property type="evidence" value="ECO:0007669"/>
    <property type="project" value="UniProtKB-UniRule"/>
</dbReference>
<dbReference type="InterPro" id="IPR006026">
    <property type="entry name" value="Peptidase_Metallo"/>
</dbReference>
<dbReference type="EnsemblMetazoa" id="RPRC003247-RA">
    <property type="protein sequence ID" value="RPRC003247-PA"/>
    <property type="gene ID" value="RPRC003247"/>
</dbReference>
<proteinExistence type="predicted"/>
<dbReference type="Pfam" id="PF01400">
    <property type="entry name" value="Astacin"/>
    <property type="match status" value="1"/>
</dbReference>
<feature type="compositionally biased region" description="Basic and acidic residues" evidence="8">
    <location>
        <begin position="19"/>
        <end position="29"/>
    </location>
</feature>
<feature type="binding site" evidence="6">
    <location>
        <position position="168"/>
    </location>
    <ligand>
        <name>Zn(2+)</name>
        <dbReference type="ChEBI" id="CHEBI:29105"/>
        <note>catalytic</note>
    </ligand>
</feature>
<dbReference type="STRING" id="13249.T1HGS4"/>
<dbReference type="eggNOG" id="KOG3714">
    <property type="taxonomic scope" value="Eukaryota"/>
</dbReference>
<dbReference type="OMA" id="VEIQSAN"/>
<keyword evidence="10" id="KW-1185">Reference proteome</keyword>
<dbReference type="PANTHER" id="PTHR10127">
    <property type="entry name" value="DISCOIDIN, CUB, EGF, LAMININ , AND ZINC METALLOPROTEASE DOMAIN CONTAINING"/>
    <property type="match status" value="1"/>
</dbReference>
<organism evidence="9 10">
    <name type="scientific">Rhodnius prolixus</name>
    <name type="common">Triatomid bug</name>
    <dbReference type="NCBI Taxonomy" id="13249"/>
    <lineage>
        <taxon>Eukaryota</taxon>
        <taxon>Metazoa</taxon>
        <taxon>Ecdysozoa</taxon>
        <taxon>Arthropoda</taxon>
        <taxon>Hexapoda</taxon>
        <taxon>Insecta</taxon>
        <taxon>Pterygota</taxon>
        <taxon>Neoptera</taxon>
        <taxon>Paraneoptera</taxon>
        <taxon>Hemiptera</taxon>
        <taxon>Heteroptera</taxon>
        <taxon>Panheteroptera</taxon>
        <taxon>Cimicomorpha</taxon>
        <taxon>Reduviidae</taxon>
        <taxon>Triatominae</taxon>
        <taxon>Rhodnius</taxon>
    </lineage>
</organism>
<evidence type="ECO:0000256" key="6">
    <source>
        <dbReference type="PROSITE-ProRule" id="PRU01211"/>
    </source>
</evidence>
<feature type="active site" evidence="6">
    <location>
        <position position="159"/>
    </location>
</feature>
<sequence length="272" mass="31158">MPKKTCFAVSTKIPKKFRQRNDAPEKEDNTTNTSENNSSPTRTMDSTSSSSTSEEYSTALQSFPISLWPGGRILYYFEPEFTSEQRSHVITAMGHIELATGGRIEFIDIGQEPSDAGGYMFIGFGDSYEATLGYVVDEPTTLTLTEAALNDKMGIVMHEILHALGIMHEHNRPDRDNYVTICWDNIEHHEKHNFLKAIPEDYEVFDVPYNYYSVMHYSSHSFSKDERKPTIIFKDKGVAKEFVGQRCFITMEDLALLKKKYMYEAPAYNGWY</sequence>
<evidence type="ECO:0000256" key="3">
    <source>
        <dbReference type="ARBA" id="ARBA00022801"/>
    </source>
</evidence>
<evidence type="ECO:0000313" key="10">
    <source>
        <dbReference type="Proteomes" id="UP000015103"/>
    </source>
</evidence>
<evidence type="ECO:0000256" key="4">
    <source>
        <dbReference type="ARBA" id="ARBA00022833"/>
    </source>
</evidence>
<comment type="cofactor">
    <cofactor evidence="6 7">
        <name>Zn(2+)</name>
        <dbReference type="ChEBI" id="CHEBI:29105"/>
    </cofactor>
    <text evidence="6 7">Binds 1 zinc ion per subunit.</text>
</comment>
<dbReference type="SMART" id="SM00235">
    <property type="entry name" value="ZnMc"/>
    <property type="match status" value="1"/>
</dbReference>
<dbReference type="Proteomes" id="UP000015103">
    <property type="component" value="Unassembled WGS sequence"/>
</dbReference>
<keyword evidence="4 6" id="KW-0862">Zinc</keyword>
<dbReference type="VEuPathDB" id="VectorBase:RPRC003247"/>
<dbReference type="Gene3D" id="3.40.390.10">
    <property type="entry name" value="Collagenase (Catalytic Domain)"/>
    <property type="match status" value="1"/>
</dbReference>
<keyword evidence="5 6" id="KW-0482">Metalloprotease</keyword>
<evidence type="ECO:0000256" key="1">
    <source>
        <dbReference type="ARBA" id="ARBA00022670"/>
    </source>
</evidence>
<dbReference type="HOGENOM" id="CLU_017286_2_1_1"/>
<evidence type="ECO:0000256" key="7">
    <source>
        <dbReference type="RuleBase" id="RU361183"/>
    </source>
</evidence>
<dbReference type="EMBL" id="ACPB03006867">
    <property type="status" value="NOT_ANNOTATED_CDS"/>
    <property type="molecule type" value="Genomic_DNA"/>
</dbReference>
<dbReference type="AlphaFoldDB" id="T1HGS4"/>
<dbReference type="GO" id="GO:0008270">
    <property type="term" value="F:zinc ion binding"/>
    <property type="evidence" value="ECO:0007669"/>
    <property type="project" value="UniProtKB-UniRule"/>
</dbReference>
<keyword evidence="3 6" id="KW-0378">Hydrolase</keyword>
<dbReference type="InterPro" id="IPR001506">
    <property type="entry name" value="Peptidase_M12A"/>
</dbReference>
<dbReference type="PROSITE" id="PS51864">
    <property type="entry name" value="ASTACIN"/>
    <property type="match status" value="1"/>
</dbReference>
<feature type="compositionally biased region" description="Low complexity" evidence="8">
    <location>
        <begin position="30"/>
        <end position="55"/>
    </location>
</feature>
<dbReference type="RefSeq" id="XP_073968465.1">
    <property type="nucleotide sequence ID" value="XM_074112364.1"/>
</dbReference>
<evidence type="ECO:0000256" key="5">
    <source>
        <dbReference type="ARBA" id="ARBA00023049"/>
    </source>
</evidence>
<dbReference type="GO" id="GO:0006508">
    <property type="term" value="P:proteolysis"/>
    <property type="evidence" value="ECO:0007669"/>
    <property type="project" value="UniProtKB-KW"/>
</dbReference>
<dbReference type="GeneID" id="141446026"/>
<feature type="region of interest" description="Disordered" evidence="8">
    <location>
        <begin position="1"/>
        <end position="55"/>
    </location>
</feature>
<keyword evidence="2 6" id="KW-0479">Metal-binding</keyword>
<keyword evidence="1 6" id="KW-0645">Protease</keyword>
<dbReference type="SUPFAM" id="SSF55486">
    <property type="entry name" value="Metalloproteases ('zincins'), catalytic domain"/>
    <property type="match status" value="1"/>
</dbReference>
<name>T1HGS4_RHOPR</name>
<dbReference type="RefSeq" id="XP_073968466.1">
    <property type="nucleotide sequence ID" value="XM_074112365.1"/>
</dbReference>
<dbReference type="PRINTS" id="PR00480">
    <property type="entry name" value="ASTACIN"/>
</dbReference>
<dbReference type="PANTHER" id="PTHR10127:SF780">
    <property type="entry name" value="METALLOENDOPEPTIDASE"/>
    <property type="match status" value="1"/>
</dbReference>